<evidence type="ECO:0000313" key="3">
    <source>
        <dbReference type="EMBL" id="SEU43831.1"/>
    </source>
</evidence>
<evidence type="ECO:0000256" key="1">
    <source>
        <dbReference type="SAM" id="MobiDB-lite"/>
    </source>
</evidence>
<keyword evidence="2" id="KW-0472">Membrane</keyword>
<dbReference type="AlphaFoldDB" id="A0A1I0LPW8"/>
<feature type="compositionally biased region" description="Basic and acidic residues" evidence="1">
    <location>
        <begin position="8"/>
        <end position="22"/>
    </location>
</feature>
<dbReference type="EMBL" id="FOHX01000022">
    <property type="protein sequence ID" value="SEU43831.1"/>
    <property type="molecule type" value="Genomic_DNA"/>
</dbReference>
<dbReference type="Proteomes" id="UP000199361">
    <property type="component" value="Unassembled WGS sequence"/>
</dbReference>
<name>A0A1I0LPW8_9ACTN</name>
<reference evidence="3 4" key="1">
    <citation type="submission" date="2016-10" db="EMBL/GenBank/DDBJ databases">
        <authorList>
            <person name="de Groot N.N."/>
        </authorList>
    </citation>
    <scope>NUCLEOTIDE SEQUENCE [LARGE SCALE GENOMIC DNA]</scope>
    <source>
        <strain evidence="3 4">CGMCC 4.5598</strain>
    </source>
</reference>
<evidence type="ECO:0000313" key="4">
    <source>
        <dbReference type="Proteomes" id="UP000199361"/>
    </source>
</evidence>
<evidence type="ECO:0000256" key="2">
    <source>
        <dbReference type="SAM" id="Phobius"/>
    </source>
</evidence>
<feature type="compositionally biased region" description="Low complexity" evidence="1">
    <location>
        <begin position="139"/>
        <end position="149"/>
    </location>
</feature>
<gene>
    <name evidence="3" type="ORF">SAMN05421811_12262</name>
</gene>
<protein>
    <submittedName>
        <fullName evidence="3">Uncharacterized protein</fullName>
    </submittedName>
</protein>
<feature type="transmembrane region" description="Helical" evidence="2">
    <location>
        <begin position="73"/>
        <end position="102"/>
    </location>
</feature>
<proteinExistence type="predicted"/>
<keyword evidence="4" id="KW-1185">Reference proteome</keyword>
<sequence length="156" mass="17056">MTATQQQGRDEVTSNGGEPRRIDMPMLGIEVRRRQVEMPHVSMPSVPMPHISKQEFGHYVDVARTVLPPPERVAYYGALGAMAVFGVIEWPVAAAIGVGMAVMQRRRQGASKTERKSETTARAQPQEPPERPEPKTRGAAAAQRAAAEAASKRKSK</sequence>
<accession>A0A1I0LPW8</accession>
<dbReference type="RefSeq" id="WP_177241156.1">
    <property type="nucleotide sequence ID" value="NZ_FOHX01000022.1"/>
</dbReference>
<keyword evidence="2" id="KW-1133">Transmembrane helix</keyword>
<dbReference type="STRING" id="568860.SAMN05421811_12262"/>
<feature type="region of interest" description="Disordered" evidence="1">
    <location>
        <begin position="103"/>
        <end position="156"/>
    </location>
</feature>
<keyword evidence="2" id="KW-0812">Transmembrane</keyword>
<feature type="region of interest" description="Disordered" evidence="1">
    <location>
        <begin position="1"/>
        <end position="22"/>
    </location>
</feature>
<organism evidence="3 4">
    <name type="scientific">Nonomuraea wenchangensis</name>
    <dbReference type="NCBI Taxonomy" id="568860"/>
    <lineage>
        <taxon>Bacteria</taxon>
        <taxon>Bacillati</taxon>
        <taxon>Actinomycetota</taxon>
        <taxon>Actinomycetes</taxon>
        <taxon>Streptosporangiales</taxon>
        <taxon>Streptosporangiaceae</taxon>
        <taxon>Nonomuraea</taxon>
    </lineage>
</organism>